<dbReference type="EMBL" id="FQUZ01000012">
    <property type="protein sequence ID" value="SHF06241.1"/>
    <property type="molecule type" value="Genomic_DNA"/>
</dbReference>
<dbReference type="AlphaFoldDB" id="A0A1M4YKH7"/>
<dbReference type="Proteomes" id="UP000184327">
    <property type="component" value="Unassembled WGS sequence"/>
</dbReference>
<gene>
    <name evidence="1" type="ORF">SAMN02745117_01259</name>
</gene>
<evidence type="ECO:0000313" key="1">
    <source>
        <dbReference type="EMBL" id="SHF06241.1"/>
    </source>
</evidence>
<proteinExistence type="predicted"/>
<organism evidence="1 2">
    <name type="scientific">Lampropedia hyalina DSM 16112</name>
    <dbReference type="NCBI Taxonomy" id="1122156"/>
    <lineage>
        <taxon>Bacteria</taxon>
        <taxon>Pseudomonadati</taxon>
        <taxon>Pseudomonadota</taxon>
        <taxon>Betaproteobacteria</taxon>
        <taxon>Burkholderiales</taxon>
        <taxon>Comamonadaceae</taxon>
        <taxon>Lampropedia</taxon>
    </lineage>
</organism>
<sequence>MLYLQLIQVGQDIQGSMLFVSAKKRGEIESAQLGVRGIIDADMMTLTLSPSGSILQGRKKGRSISIDFPSDGQIVTLLFTPTDAKFYSELVAAWKNEHRISYQRQEAIRSSRAAMENTIQKIKETGLPSATESLNKSFDNLEKYVVDIQKIGTSVITRAERAAISCDEVYGQLKDMFYDSLHHGIYYGPFSDSVREYGRASQEISVRVKNSQEIIEQLSMEYQAWRNSLEKAGSTPDGPSISDIEVVISNYKKKIEAANSARETSIKTARNLHAEGDEIYQRARSSYERATRTCR</sequence>
<name>A0A1M4YKH7_9BURK</name>
<accession>A0A1M4YKH7</accession>
<protein>
    <submittedName>
        <fullName evidence="1">Uncharacterized protein</fullName>
    </submittedName>
</protein>
<reference evidence="1 2" key="1">
    <citation type="submission" date="2016-11" db="EMBL/GenBank/DDBJ databases">
        <authorList>
            <person name="Jaros S."/>
            <person name="Januszkiewicz K."/>
            <person name="Wedrychowicz H."/>
        </authorList>
    </citation>
    <scope>NUCLEOTIDE SEQUENCE [LARGE SCALE GENOMIC DNA]</scope>
    <source>
        <strain evidence="1 2">DSM 16112</strain>
    </source>
</reference>
<evidence type="ECO:0000313" key="2">
    <source>
        <dbReference type="Proteomes" id="UP000184327"/>
    </source>
</evidence>
<keyword evidence="2" id="KW-1185">Reference proteome</keyword>